<name>A0AA86Q6D4_9EUKA</name>
<keyword evidence="3" id="KW-1185">Reference proteome</keyword>
<reference evidence="1" key="1">
    <citation type="submission" date="2023-06" db="EMBL/GenBank/DDBJ databases">
        <authorList>
            <person name="Kurt Z."/>
        </authorList>
    </citation>
    <scope>NUCLEOTIDE SEQUENCE</scope>
</reference>
<dbReference type="EMBL" id="CATOUU010000768">
    <property type="protein sequence ID" value="CAI9946907.1"/>
    <property type="molecule type" value="Genomic_DNA"/>
</dbReference>
<dbReference type="AlphaFoldDB" id="A0AA86Q6D4"/>
<evidence type="ECO:0000313" key="2">
    <source>
        <dbReference type="EMBL" id="CAL6108711.1"/>
    </source>
</evidence>
<evidence type="ECO:0000313" key="1">
    <source>
        <dbReference type="EMBL" id="CAI9946907.1"/>
    </source>
</evidence>
<sequence length="159" mass="18820">MKRVFQFKSEMRQRGQYDENKPVPKMQIGLSIVSKNGYMAFKSKYEVQIFLNQLQALAQKTILSTSNDLEKVRKGRNENRIPAQPLMPQVSALLIGENKLIFKQIRTCFHSLQYMKKSVQQSEKIKQFILELLRMLYIVRTRRIDDCRTRKSQFPTFVI</sequence>
<reference evidence="2 3" key="2">
    <citation type="submission" date="2024-07" db="EMBL/GenBank/DDBJ databases">
        <authorList>
            <person name="Akdeniz Z."/>
        </authorList>
    </citation>
    <scope>NUCLEOTIDE SEQUENCE [LARGE SCALE GENOMIC DNA]</scope>
</reference>
<organism evidence="1">
    <name type="scientific">Hexamita inflata</name>
    <dbReference type="NCBI Taxonomy" id="28002"/>
    <lineage>
        <taxon>Eukaryota</taxon>
        <taxon>Metamonada</taxon>
        <taxon>Diplomonadida</taxon>
        <taxon>Hexamitidae</taxon>
        <taxon>Hexamitinae</taxon>
        <taxon>Hexamita</taxon>
    </lineage>
</organism>
<dbReference type="Proteomes" id="UP001642409">
    <property type="component" value="Unassembled WGS sequence"/>
</dbReference>
<dbReference type="EMBL" id="CAXDID020000656">
    <property type="protein sequence ID" value="CAL6108711.1"/>
    <property type="molecule type" value="Genomic_DNA"/>
</dbReference>
<gene>
    <name evidence="1" type="ORF">HINF_LOCUS34552</name>
    <name evidence="2" type="ORF">HINF_LOCUS75097</name>
</gene>
<accession>A0AA86Q6D4</accession>
<protein>
    <submittedName>
        <fullName evidence="2">Hypothetical_protein</fullName>
    </submittedName>
</protein>
<comment type="caution">
    <text evidence="1">The sequence shown here is derived from an EMBL/GenBank/DDBJ whole genome shotgun (WGS) entry which is preliminary data.</text>
</comment>
<proteinExistence type="predicted"/>
<evidence type="ECO:0000313" key="3">
    <source>
        <dbReference type="Proteomes" id="UP001642409"/>
    </source>
</evidence>